<proteinExistence type="predicted"/>
<gene>
    <name evidence="1" type="ORF">PR048_014824</name>
</gene>
<evidence type="ECO:0000313" key="2">
    <source>
        <dbReference type="Proteomes" id="UP001159363"/>
    </source>
</evidence>
<dbReference type="Proteomes" id="UP001159363">
    <property type="component" value="Chromosome 4"/>
</dbReference>
<comment type="caution">
    <text evidence="1">The sequence shown here is derived from an EMBL/GenBank/DDBJ whole genome shotgun (WGS) entry which is preliminary data.</text>
</comment>
<keyword evidence="2" id="KW-1185">Reference proteome</keyword>
<reference evidence="1 2" key="1">
    <citation type="submission" date="2023-02" db="EMBL/GenBank/DDBJ databases">
        <title>LHISI_Scaffold_Assembly.</title>
        <authorList>
            <person name="Stuart O.P."/>
            <person name="Cleave R."/>
            <person name="Magrath M.J.L."/>
            <person name="Mikheyev A.S."/>
        </authorList>
    </citation>
    <scope>NUCLEOTIDE SEQUENCE [LARGE SCALE GENOMIC DNA]</scope>
    <source>
        <strain evidence="1">Daus_M_001</strain>
        <tissue evidence="1">Leg muscle</tissue>
    </source>
</reference>
<evidence type="ECO:0000313" key="1">
    <source>
        <dbReference type="EMBL" id="KAJ8882985.1"/>
    </source>
</evidence>
<organism evidence="1 2">
    <name type="scientific">Dryococelus australis</name>
    <dbReference type="NCBI Taxonomy" id="614101"/>
    <lineage>
        <taxon>Eukaryota</taxon>
        <taxon>Metazoa</taxon>
        <taxon>Ecdysozoa</taxon>
        <taxon>Arthropoda</taxon>
        <taxon>Hexapoda</taxon>
        <taxon>Insecta</taxon>
        <taxon>Pterygota</taxon>
        <taxon>Neoptera</taxon>
        <taxon>Polyneoptera</taxon>
        <taxon>Phasmatodea</taxon>
        <taxon>Verophasmatodea</taxon>
        <taxon>Anareolatae</taxon>
        <taxon>Phasmatidae</taxon>
        <taxon>Eurycanthinae</taxon>
        <taxon>Dryococelus</taxon>
    </lineage>
</organism>
<sequence>MKLGHLLNRAYLWTHADNNHPQDVASTWCDARRLPLITSEIVTAVKIVALQEMPSLKISDFWKTTLERQVEYHLIGGDIHGDAFESRVSMLDSWSHVGQEHTTTTTAASVCNLLSHSNGYTGSDVTRHSIEQVAGNVLRHLPRCFLQRAHVDQPVFWKGVDGGANFAPPHPYVFNRKQTWRTGKPITGNHTKFCKIVSEMYLFQTISDLFNDTVALLVLVQNPPQLVTPLQPDIRDWTRISLLERHQPYTRIYILHSASHVPDFTCMIIRGVNVGRNIFRSMSSRFQAASLAPAVETAENGVEIRVAVAPSRGLFVQSHEESPRRLLLLGPRSPGTLCTHGFACLLRTAGRPGGVDRPRPPRLPATRGVVRVCAREGHVDGDALLSSCPKKYVNSEMPGAAMAEWLVRPPPAEANLVQSPARSQDFRMWESCRTMPLVDGFIRGYPFSPFPFIPALLHANLSHPHRLRPRC</sequence>
<name>A0ABQ9HFH2_9NEOP</name>
<accession>A0ABQ9HFH2</accession>
<dbReference type="EMBL" id="JARBHB010000005">
    <property type="protein sequence ID" value="KAJ8882985.1"/>
    <property type="molecule type" value="Genomic_DNA"/>
</dbReference>
<protein>
    <submittedName>
        <fullName evidence="1">Uncharacterized protein</fullName>
    </submittedName>
</protein>